<dbReference type="Proteomes" id="UP000317982">
    <property type="component" value="Unassembled WGS sequence"/>
</dbReference>
<accession>A0A545AIL0</accession>
<dbReference type="SUPFAM" id="SSF160904">
    <property type="entry name" value="Jann2411-like"/>
    <property type="match status" value="1"/>
</dbReference>
<proteinExistence type="predicted"/>
<keyword evidence="3" id="KW-1185">Reference proteome</keyword>
<comment type="caution">
    <text evidence="2">The sequence shown here is derived from an EMBL/GenBank/DDBJ whole genome shotgun (WGS) entry which is preliminary data.</text>
</comment>
<dbReference type="EMBL" id="VIRS01000029">
    <property type="protein sequence ID" value="TQS41159.1"/>
    <property type="molecule type" value="Genomic_DNA"/>
</dbReference>
<dbReference type="PANTHER" id="PTHR35525:SF3">
    <property type="entry name" value="BLL6575 PROTEIN"/>
    <property type="match status" value="1"/>
</dbReference>
<dbReference type="Gene3D" id="1.10.3300.10">
    <property type="entry name" value="Jann2411-like domain"/>
    <property type="match status" value="1"/>
</dbReference>
<dbReference type="RefSeq" id="WP_142708408.1">
    <property type="nucleotide sequence ID" value="NZ_VIRS01000029.1"/>
</dbReference>
<evidence type="ECO:0000313" key="2">
    <source>
        <dbReference type="EMBL" id="TQS41159.1"/>
    </source>
</evidence>
<dbReference type="InParanoid" id="A0A545AIL0"/>
<dbReference type="InterPro" id="IPR021005">
    <property type="entry name" value="Znf_CGNR"/>
</dbReference>
<dbReference type="OrthoDB" id="123307at2"/>
<evidence type="ECO:0000313" key="3">
    <source>
        <dbReference type="Proteomes" id="UP000317982"/>
    </source>
</evidence>
<dbReference type="PANTHER" id="PTHR35525">
    <property type="entry name" value="BLL6575 PROTEIN"/>
    <property type="match status" value="1"/>
</dbReference>
<evidence type="ECO:0000259" key="1">
    <source>
        <dbReference type="Pfam" id="PF11706"/>
    </source>
</evidence>
<name>A0A545AIL0_9ACTN</name>
<protein>
    <submittedName>
        <fullName evidence="2">CGNR zinc finger domain-containing protein</fullName>
    </submittedName>
</protein>
<feature type="domain" description="Zinc finger CGNR" evidence="1">
    <location>
        <begin position="122"/>
        <end position="165"/>
    </location>
</feature>
<organism evidence="2 3">
    <name type="scientific">Cryptosporangium phraense</name>
    <dbReference type="NCBI Taxonomy" id="2593070"/>
    <lineage>
        <taxon>Bacteria</taxon>
        <taxon>Bacillati</taxon>
        <taxon>Actinomycetota</taxon>
        <taxon>Actinomycetes</taxon>
        <taxon>Cryptosporangiales</taxon>
        <taxon>Cryptosporangiaceae</taxon>
        <taxon>Cryptosporangium</taxon>
    </lineage>
</organism>
<dbReference type="InterPro" id="IPR023286">
    <property type="entry name" value="ABATE_dom_sf"/>
</dbReference>
<gene>
    <name evidence="2" type="ORF">FL583_30970</name>
</gene>
<sequence length="171" mass="18413">MGGDEELLLAVANTAHGPDDEFVDGESLRAWWLALGHPATSPAVDVEIVRALRVLIRGLALRNNGVEPDLGRAAGLESLGLRLDLGGPPSLRAEERGDLAREIAAATVTALLRATARPGWPRVKACRGDDCRWVFIDGSRNGSRRWCAMAGCGNRAKAATFRDRHRRTAPT</sequence>
<dbReference type="AlphaFoldDB" id="A0A545AIL0"/>
<dbReference type="InterPro" id="IPR010852">
    <property type="entry name" value="ABATE"/>
</dbReference>
<dbReference type="Pfam" id="PF11706">
    <property type="entry name" value="zf-CGNR"/>
    <property type="match status" value="1"/>
</dbReference>
<reference evidence="2 3" key="1">
    <citation type="submission" date="2019-07" db="EMBL/GenBank/DDBJ databases">
        <title>Cryptosporangium phraense sp. nov., isolated from plant litter.</title>
        <authorList>
            <person name="Suriyachadkun C."/>
        </authorList>
    </citation>
    <scope>NUCLEOTIDE SEQUENCE [LARGE SCALE GENOMIC DNA]</scope>
    <source>
        <strain evidence="2 3">A-T 5661</strain>
    </source>
</reference>